<evidence type="ECO:0000313" key="2">
    <source>
        <dbReference type="EMBL" id="NEB08471.1"/>
    </source>
</evidence>
<dbReference type="RefSeq" id="WP_164244318.1">
    <property type="nucleotide sequence ID" value="NZ_JAAGMA010000167.1"/>
</dbReference>
<protein>
    <submittedName>
        <fullName evidence="2">Uncharacterized protein</fullName>
    </submittedName>
</protein>
<accession>A0A7K3PGK5</accession>
<proteinExistence type="predicted"/>
<gene>
    <name evidence="2" type="ORF">G3I32_06225</name>
</gene>
<feature type="region of interest" description="Disordered" evidence="1">
    <location>
        <begin position="60"/>
        <end position="82"/>
    </location>
</feature>
<organism evidence="2 3">
    <name type="scientific">Streptomyces coelicoflavus</name>
    <dbReference type="NCBI Taxonomy" id="285562"/>
    <lineage>
        <taxon>Bacteria</taxon>
        <taxon>Bacillati</taxon>
        <taxon>Actinomycetota</taxon>
        <taxon>Actinomycetes</taxon>
        <taxon>Kitasatosporales</taxon>
        <taxon>Streptomycetaceae</taxon>
        <taxon>Streptomyces</taxon>
    </lineage>
</organism>
<sequence>MNGNQHYHQAENLLSQAFATGLTGYKENDEERAILVQAAHAHALLANAAATADTKRFQSGYYAGNGEEPPAKTARNNRTDSENAAALAFLENDK</sequence>
<comment type="caution">
    <text evidence="2">The sequence shown here is derived from an EMBL/GenBank/DDBJ whole genome shotgun (WGS) entry which is preliminary data.</text>
</comment>
<dbReference type="EMBL" id="JAAGMA010000167">
    <property type="protein sequence ID" value="NEB08471.1"/>
    <property type="molecule type" value="Genomic_DNA"/>
</dbReference>
<dbReference type="AlphaFoldDB" id="A0A7K3PGK5"/>
<reference evidence="2 3" key="1">
    <citation type="submission" date="2020-01" db="EMBL/GenBank/DDBJ databases">
        <title>Insect and environment-associated Actinomycetes.</title>
        <authorList>
            <person name="Currrie C."/>
            <person name="Chevrette M."/>
            <person name="Carlson C."/>
            <person name="Stubbendieck R."/>
            <person name="Wendt-Pienkowski E."/>
        </authorList>
    </citation>
    <scope>NUCLEOTIDE SEQUENCE [LARGE SCALE GENOMIC DNA]</scope>
    <source>
        <strain evidence="2 3">SID14163</strain>
    </source>
</reference>
<dbReference type="Proteomes" id="UP000470446">
    <property type="component" value="Unassembled WGS sequence"/>
</dbReference>
<evidence type="ECO:0000313" key="3">
    <source>
        <dbReference type="Proteomes" id="UP000470446"/>
    </source>
</evidence>
<name>A0A7K3PGK5_9ACTN</name>
<evidence type="ECO:0000256" key="1">
    <source>
        <dbReference type="SAM" id="MobiDB-lite"/>
    </source>
</evidence>